<dbReference type="Pfam" id="PF13927">
    <property type="entry name" value="Ig_3"/>
    <property type="match status" value="2"/>
</dbReference>
<dbReference type="SUPFAM" id="SSF49265">
    <property type="entry name" value="Fibronectin type III"/>
    <property type="match status" value="1"/>
</dbReference>
<gene>
    <name evidence="16" type="ORF">AB6A40_001177</name>
</gene>
<dbReference type="FunFam" id="2.60.40.10:FF:000032">
    <property type="entry name" value="palladin isoform X1"/>
    <property type="match status" value="1"/>
</dbReference>
<evidence type="ECO:0000256" key="9">
    <source>
        <dbReference type="ARBA" id="ARBA00023180"/>
    </source>
</evidence>
<dbReference type="PROSITE" id="PS50853">
    <property type="entry name" value="FN3"/>
    <property type="match status" value="2"/>
</dbReference>
<evidence type="ECO:0000256" key="7">
    <source>
        <dbReference type="ARBA" id="ARBA00023136"/>
    </source>
</evidence>
<dbReference type="Proteomes" id="UP001608902">
    <property type="component" value="Unassembled WGS sequence"/>
</dbReference>
<keyword evidence="2 12" id="KW-0812">Transmembrane</keyword>
<dbReference type="AlphaFoldDB" id="A0ABD6E3K4"/>
<keyword evidence="10" id="KW-0393">Immunoglobulin domain</keyword>
<evidence type="ECO:0000256" key="5">
    <source>
        <dbReference type="ARBA" id="ARBA00022889"/>
    </source>
</evidence>
<feature type="signal peptide" evidence="13">
    <location>
        <begin position="1"/>
        <end position="23"/>
    </location>
</feature>
<evidence type="ECO:0000256" key="11">
    <source>
        <dbReference type="SAM" id="MobiDB-lite"/>
    </source>
</evidence>
<dbReference type="InterPro" id="IPR003599">
    <property type="entry name" value="Ig_sub"/>
</dbReference>
<dbReference type="PANTHER" id="PTHR45080:SF8">
    <property type="entry name" value="IG-LIKE DOMAIN-CONTAINING PROTEIN"/>
    <property type="match status" value="1"/>
</dbReference>
<dbReference type="GO" id="GO:0005886">
    <property type="term" value="C:plasma membrane"/>
    <property type="evidence" value="ECO:0007669"/>
    <property type="project" value="UniProtKB-ARBA"/>
</dbReference>
<dbReference type="SMART" id="SM00409">
    <property type="entry name" value="IG"/>
    <property type="match status" value="5"/>
</dbReference>
<feature type="region of interest" description="Disordered" evidence="11">
    <location>
        <begin position="795"/>
        <end position="834"/>
    </location>
</feature>
<feature type="domain" description="Ig-like" evidence="14">
    <location>
        <begin position="31"/>
        <end position="126"/>
    </location>
</feature>
<evidence type="ECO:0000256" key="10">
    <source>
        <dbReference type="ARBA" id="ARBA00023319"/>
    </source>
</evidence>
<sequence>MLIVINFMIYCLSLVVSRYGTQAIQVRISPPSDQLINRRGGDNLMVLCSAVDYNAYLSPSDVVVEWYRNTNDKPIGRLGRIMTIAKNKTMAKQLMFIEPKVEDSSLYRCTITTNSGGFAEKTVQISFIEEAQFVSTQKEQHPEEGEDAEIECRVKGHPSLEIFWQFNGTNIIEGGPRGYEFRENNQVLFIPKFESFHDDGEYRCNAAQFSSFITLPIMVTAYVRPTITVFEGPLDGRGYEGDNVTLKCQAVGKPKPEYSWVKKTDFGSSLIRQSDKYSLSEGLLTVHSLLSSDAGTYSCIAANPMDEQQMDLELTVFRKPRIQKMKNFTVASGENVNLECLYSGDGEIAVKWLYQGSEYRGNSGESSDNAESVSYSRVKTFETNHSLVLHIASVGEDDAGEYQCVAENDAGYDHKSSFLAITHAPSITASSQSIVRAFQGARIELFCECTAVPDATWTWTGPHGIVEADGSKIVLDHHLGLTKLKIYAVSKEIYGRYTCSADNGFGRPDERSMEVIEIFSPSQPRDLNCHDHVFPNYGLCVVDGYDMSENRSLPISFILYYTEEDKLNDMFDWEKSARNIIVPFALEFYVRNLNTNTRYAIRVRAANEAGTSSLSAVDHIETTDAWAPAVPSGVKTECDYSCSISWNEPDNHGSPITSYLLSVKEITSEANSKRLYADEGQVIKLKPDYLQVDLPLLKPFTRYELKLSAQNEVGLSDAAEKLITTAALSGDTIGLTASTYPKIILSTIITLLLVLILFDVICFVKNRCGLLACICVNCFGQHILSMSSKDVEQSNKSESNRLLTDAQSTEITTQKNAEKQLISSPGSGPHSTSV</sequence>
<dbReference type="Gene3D" id="2.60.40.10">
    <property type="entry name" value="Immunoglobulins"/>
    <property type="match status" value="7"/>
</dbReference>
<dbReference type="CDD" id="cd00063">
    <property type="entry name" value="FN3"/>
    <property type="match status" value="2"/>
</dbReference>
<dbReference type="Pfam" id="PF07679">
    <property type="entry name" value="I-set"/>
    <property type="match status" value="2"/>
</dbReference>
<keyword evidence="4" id="KW-0677">Repeat</keyword>
<evidence type="ECO:0000256" key="6">
    <source>
        <dbReference type="ARBA" id="ARBA00022989"/>
    </source>
</evidence>
<evidence type="ECO:0000256" key="12">
    <source>
        <dbReference type="SAM" id="Phobius"/>
    </source>
</evidence>
<dbReference type="InterPro" id="IPR050958">
    <property type="entry name" value="Cell_Adh-Cytoskel_Orgn"/>
</dbReference>
<evidence type="ECO:0000256" key="2">
    <source>
        <dbReference type="ARBA" id="ARBA00022692"/>
    </source>
</evidence>
<keyword evidence="5" id="KW-0130">Cell adhesion</keyword>
<feature type="domain" description="Ig-like" evidence="14">
    <location>
        <begin position="320"/>
        <end position="422"/>
    </location>
</feature>
<accession>A0ABD6E3K4</accession>
<reference evidence="16 17" key="1">
    <citation type="submission" date="2024-08" db="EMBL/GenBank/DDBJ databases">
        <title>Gnathostoma spinigerum genome.</title>
        <authorList>
            <person name="Gonzalez-Bertolin B."/>
            <person name="Monzon S."/>
            <person name="Zaballos A."/>
            <person name="Jimenez P."/>
            <person name="Dekumyoy P."/>
            <person name="Varona S."/>
            <person name="Cuesta I."/>
            <person name="Sumanam S."/>
            <person name="Adisakwattana P."/>
            <person name="Gasser R.B."/>
            <person name="Hernandez-Gonzalez A."/>
            <person name="Young N.D."/>
            <person name="Perteguer M.J."/>
        </authorList>
    </citation>
    <scope>NUCLEOTIDE SEQUENCE [LARGE SCALE GENOMIC DNA]</scope>
    <source>
        <strain evidence="16">AL3</strain>
        <tissue evidence="16">Liver</tissue>
    </source>
</reference>
<dbReference type="InterPro" id="IPR003598">
    <property type="entry name" value="Ig_sub2"/>
</dbReference>
<feature type="domain" description="Ig-like" evidence="14">
    <location>
        <begin position="131"/>
        <end position="220"/>
    </location>
</feature>
<feature type="domain" description="Ig-like" evidence="14">
    <location>
        <begin position="225"/>
        <end position="315"/>
    </location>
</feature>
<feature type="domain" description="Fibronectin type-III" evidence="15">
    <location>
        <begin position="627"/>
        <end position="729"/>
    </location>
</feature>
<dbReference type="Pfam" id="PF00041">
    <property type="entry name" value="fn3"/>
    <property type="match status" value="1"/>
</dbReference>
<dbReference type="PROSITE" id="PS50835">
    <property type="entry name" value="IG_LIKE"/>
    <property type="match status" value="5"/>
</dbReference>
<evidence type="ECO:0000313" key="16">
    <source>
        <dbReference type="EMBL" id="MFH4974468.1"/>
    </source>
</evidence>
<organism evidence="16 17">
    <name type="scientific">Gnathostoma spinigerum</name>
    <dbReference type="NCBI Taxonomy" id="75299"/>
    <lineage>
        <taxon>Eukaryota</taxon>
        <taxon>Metazoa</taxon>
        <taxon>Ecdysozoa</taxon>
        <taxon>Nematoda</taxon>
        <taxon>Chromadorea</taxon>
        <taxon>Rhabditida</taxon>
        <taxon>Spirurina</taxon>
        <taxon>Gnathostomatomorpha</taxon>
        <taxon>Gnathostomatoidea</taxon>
        <taxon>Gnathostomatidae</taxon>
        <taxon>Gnathostoma</taxon>
    </lineage>
</organism>
<dbReference type="PRINTS" id="PR01838">
    <property type="entry name" value="NCAMFAMILY"/>
</dbReference>
<dbReference type="InterPro" id="IPR036116">
    <property type="entry name" value="FN3_sf"/>
</dbReference>
<feature type="compositionally biased region" description="Polar residues" evidence="11">
    <location>
        <begin position="800"/>
        <end position="834"/>
    </location>
</feature>
<feature type="domain" description="Fibronectin type-III" evidence="15">
    <location>
        <begin position="523"/>
        <end position="625"/>
    </location>
</feature>
<dbReference type="GO" id="GO:0007155">
    <property type="term" value="P:cell adhesion"/>
    <property type="evidence" value="ECO:0007669"/>
    <property type="project" value="UniProtKB-KW"/>
</dbReference>
<feature type="chain" id="PRO_5044770752" evidence="13">
    <location>
        <begin position="24"/>
        <end position="834"/>
    </location>
</feature>
<dbReference type="InterPro" id="IPR036179">
    <property type="entry name" value="Ig-like_dom_sf"/>
</dbReference>
<evidence type="ECO:0000256" key="8">
    <source>
        <dbReference type="ARBA" id="ARBA00023157"/>
    </source>
</evidence>
<evidence type="ECO:0000259" key="14">
    <source>
        <dbReference type="PROSITE" id="PS50835"/>
    </source>
</evidence>
<evidence type="ECO:0000256" key="13">
    <source>
        <dbReference type="SAM" id="SignalP"/>
    </source>
</evidence>
<evidence type="ECO:0000256" key="4">
    <source>
        <dbReference type="ARBA" id="ARBA00022737"/>
    </source>
</evidence>
<dbReference type="CDD" id="cd00096">
    <property type="entry name" value="Ig"/>
    <property type="match status" value="3"/>
</dbReference>
<evidence type="ECO:0000259" key="15">
    <source>
        <dbReference type="PROSITE" id="PS50853"/>
    </source>
</evidence>
<dbReference type="InterPro" id="IPR009138">
    <property type="entry name" value="Neural_cell_adh"/>
</dbReference>
<dbReference type="SUPFAM" id="SSF48726">
    <property type="entry name" value="Immunoglobulin"/>
    <property type="match status" value="5"/>
</dbReference>
<keyword evidence="8" id="KW-1015">Disulfide bond</keyword>
<keyword evidence="9" id="KW-0325">Glycoprotein</keyword>
<dbReference type="SMART" id="SM00408">
    <property type="entry name" value="IGc2"/>
    <property type="match status" value="4"/>
</dbReference>
<comment type="subcellular location">
    <subcellularLocation>
        <location evidence="1">Membrane</location>
        <topology evidence="1">Single-pass membrane protein</topology>
    </subcellularLocation>
</comment>
<evidence type="ECO:0000256" key="1">
    <source>
        <dbReference type="ARBA" id="ARBA00004167"/>
    </source>
</evidence>
<dbReference type="PANTHER" id="PTHR45080">
    <property type="entry name" value="CONTACTIN 5"/>
    <property type="match status" value="1"/>
</dbReference>
<dbReference type="InterPro" id="IPR013098">
    <property type="entry name" value="Ig_I-set"/>
</dbReference>
<keyword evidence="7 12" id="KW-0472">Membrane</keyword>
<dbReference type="InterPro" id="IPR013783">
    <property type="entry name" value="Ig-like_fold"/>
</dbReference>
<feature type="transmembrane region" description="Helical" evidence="12">
    <location>
        <begin position="743"/>
        <end position="764"/>
    </location>
</feature>
<dbReference type="SMART" id="SM00060">
    <property type="entry name" value="FN3"/>
    <property type="match status" value="2"/>
</dbReference>
<evidence type="ECO:0000313" key="17">
    <source>
        <dbReference type="Proteomes" id="UP001608902"/>
    </source>
</evidence>
<feature type="domain" description="Ig-like" evidence="14">
    <location>
        <begin position="425"/>
        <end position="514"/>
    </location>
</feature>
<keyword evidence="3 13" id="KW-0732">Signal</keyword>
<dbReference type="EMBL" id="JBGFUD010000408">
    <property type="protein sequence ID" value="MFH4974468.1"/>
    <property type="molecule type" value="Genomic_DNA"/>
</dbReference>
<keyword evidence="6 12" id="KW-1133">Transmembrane helix</keyword>
<evidence type="ECO:0000256" key="3">
    <source>
        <dbReference type="ARBA" id="ARBA00022729"/>
    </source>
</evidence>
<name>A0ABD6E3K4_9BILA</name>
<dbReference type="InterPro" id="IPR003961">
    <property type="entry name" value="FN3_dom"/>
</dbReference>
<keyword evidence="17" id="KW-1185">Reference proteome</keyword>
<protein>
    <submittedName>
        <fullName evidence="16">Uncharacterized protein</fullName>
    </submittedName>
</protein>
<dbReference type="InterPro" id="IPR007110">
    <property type="entry name" value="Ig-like_dom"/>
</dbReference>
<comment type="caution">
    <text evidence="16">The sequence shown here is derived from an EMBL/GenBank/DDBJ whole genome shotgun (WGS) entry which is preliminary data.</text>
</comment>
<proteinExistence type="predicted"/>